<dbReference type="AlphaFoldDB" id="A0A073ISW2"/>
<dbReference type="NCBIfam" id="NF001030">
    <property type="entry name" value="PRK00110.1"/>
    <property type="match status" value="1"/>
</dbReference>
<dbReference type="PATRIC" id="fig|2754.20.peg.818"/>
<protein>
    <recommendedName>
        <fullName evidence="6">Probable transcriptional regulatory protein EH55_03455</fullName>
    </recommendedName>
</protein>
<dbReference type="GO" id="GO:0003677">
    <property type="term" value="F:DNA binding"/>
    <property type="evidence" value="ECO:0007669"/>
    <property type="project" value="UniProtKB-UniRule"/>
</dbReference>
<feature type="domain" description="TACO1/YebC-like second and third" evidence="7">
    <location>
        <begin position="81"/>
        <end position="237"/>
    </location>
</feature>
<evidence type="ECO:0000256" key="1">
    <source>
        <dbReference type="ARBA" id="ARBA00008724"/>
    </source>
</evidence>
<dbReference type="InterPro" id="IPR002876">
    <property type="entry name" value="Transcrip_reg_TACO1-like"/>
</dbReference>
<evidence type="ECO:0000256" key="3">
    <source>
        <dbReference type="ARBA" id="ARBA00023015"/>
    </source>
</evidence>
<reference evidence="9 10" key="1">
    <citation type="submission" date="2014-04" db="EMBL/GenBank/DDBJ databases">
        <title>Draft Genome Sequence of Synergistes jonesii.</title>
        <authorList>
            <person name="Coil D.A."/>
            <person name="Eisen J.A."/>
            <person name="Holland-Moritz H.E."/>
        </authorList>
    </citation>
    <scope>NUCLEOTIDE SEQUENCE [LARGE SCALE GENOMIC DNA]</scope>
    <source>
        <strain evidence="9 10">78-1</strain>
    </source>
</reference>
<name>A0A073ISW2_9BACT</name>
<evidence type="ECO:0000313" key="9">
    <source>
        <dbReference type="EMBL" id="KEJ92526.1"/>
    </source>
</evidence>
<organism evidence="9 10">
    <name type="scientific">Synergistes jonesii</name>
    <dbReference type="NCBI Taxonomy" id="2754"/>
    <lineage>
        <taxon>Bacteria</taxon>
        <taxon>Thermotogati</taxon>
        <taxon>Synergistota</taxon>
        <taxon>Synergistia</taxon>
        <taxon>Synergistales</taxon>
        <taxon>Synergistaceae</taxon>
        <taxon>Synergistes</taxon>
    </lineage>
</organism>
<dbReference type="Pfam" id="PF01709">
    <property type="entry name" value="Transcrip_reg"/>
    <property type="match status" value="1"/>
</dbReference>
<evidence type="ECO:0000256" key="2">
    <source>
        <dbReference type="ARBA" id="ARBA00022490"/>
    </source>
</evidence>
<feature type="domain" description="TACO1/YebC-like N-terminal" evidence="8">
    <location>
        <begin position="5"/>
        <end position="76"/>
    </location>
</feature>
<dbReference type="RefSeq" id="WP_037975640.1">
    <property type="nucleotide sequence ID" value="NZ_JAWRIX010000006.1"/>
</dbReference>
<dbReference type="OrthoDB" id="9781053at2"/>
<keyword evidence="10" id="KW-1185">Reference proteome</keyword>
<evidence type="ECO:0000256" key="5">
    <source>
        <dbReference type="ARBA" id="ARBA00023163"/>
    </source>
</evidence>
<keyword evidence="4 6" id="KW-0238">DNA-binding</keyword>
<gene>
    <name evidence="9" type="ORF">EH55_03455</name>
</gene>
<sequence>MSGHSHWAGIKHRKAAQDAKKGVAFQKLVKDIIAAAKEGGGDPNSNFRLKVAVERAKAGNVPVDNIERGIKRGTGELGGPMEEVYYEGYGPNGVAVMVQAMTDNRNRTAPDIRSLFTKSGGAIGEMGCVAWNFDRRGVIEIAGEGIDEESLMMTALDAGADDLEANEEGYEISCDPNVLSQVGEALKGAGYNIETMEVSMIPKNTVAISNKSDAAKMLAMVERFEEHDDVQAVYANFEIPEDILAEIE</sequence>
<dbReference type="Pfam" id="PF20772">
    <property type="entry name" value="TACO1_YebC_N"/>
    <property type="match status" value="1"/>
</dbReference>
<dbReference type="Gene3D" id="3.30.70.980">
    <property type="match status" value="2"/>
</dbReference>
<dbReference type="FunFam" id="1.10.10.200:FF:000002">
    <property type="entry name" value="Probable transcriptional regulatory protein CLM62_37755"/>
    <property type="match status" value="1"/>
</dbReference>
<dbReference type="EMBL" id="JMKI01000026">
    <property type="protein sequence ID" value="KEJ92526.1"/>
    <property type="molecule type" value="Genomic_DNA"/>
</dbReference>
<dbReference type="NCBIfam" id="NF009044">
    <property type="entry name" value="PRK12378.1"/>
    <property type="match status" value="1"/>
</dbReference>
<dbReference type="InterPro" id="IPR026564">
    <property type="entry name" value="Transcrip_reg_TACO1-like_dom3"/>
</dbReference>
<comment type="subcellular location">
    <subcellularLocation>
        <location evidence="6">Cytoplasm</location>
    </subcellularLocation>
</comment>
<dbReference type="InterPro" id="IPR048300">
    <property type="entry name" value="TACO1_YebC-like_2nd/3rd_dom"/>
</dbReference>
<evidence type="ECO:0000259" key="7">
    <source>
        <dbReference type="Pfam" id="PF01709"/>
    </source>
</evidence>
<evidence type="ECO:0000256" key="4">
    <source>
        <dbReference type="ARBA" id="ARBA00023125"/>
    </source>
</evidence>
<dbReference type="HAMAP" id="MF_00693">
    <property type="entry name" value="Transcrip_reg_TACO1"/>
    <property type="match status" value="1"/>
</dbReference>
<evidence type="ECO:0000259" key="8">
    <source>
        <dbReference type="Pfam" id="PF20772"/>
    </source>
</evidence>
<comment type="similarity">
    <text evidence="1 6">Belongs to the TACO1 family.</text>
</comment>
<dbReference type="GeneID" id="90983400"/>
<dbReference type="Proteomes" id="UP000027665">
    <property type="component" value="Unassembled WGS sequence"/>
</dbReference>
<evidence type="ECO:0000313" key="10">
    <source>
        <dbReference type="Proteomes" id="UP000027665"/>
    </source>
</evidence>
<evidence type="ECO:0000256" key="6">
    <source>
        <dbReference type="HAMAP-Rule" id="MF_00693"/>
    </source>
</evidence>
<keyword evidence="2 6" id="KW-0963">Cytoplasm</keyword>
<keyword evidence="3 6" id="KW-0805">Transcription regulation</keyword>
<dbReference type="InterPro" id="IPR029072">
    <property type="entry name" value="YebC-like"/>
</dbReference>
<dbReference type="eggNOG" id="COG0217">
    <property type="taxonomic scope" value="Bacteria"/>
</dbReference>
<dbReference type="PANTHER" id="PTHR12532">
    <property type="entry name" value="TRANSLATIONAL ACTIVATOR OF CYTOCHROME C OXIDASE 1"/>
    <property type="match status" value="1"/>
</dbReference>
<dbReference type="SUPFAM" id="SSF75625">
    <property type="entry name" value="YebC-like"/>
    <property type="match status" value="1"/>
</dbReference>
<dbReference type="STRING" id="2754.EH55_03455"/>
<proteinExistence type="inferred from homology"/>
<dbReference type="NCBIfam" id="TIGR01033">
    <property type="entry name" value="YebC/PmpR family DNA-binding transcriptional regulator"/>
    <property type="match status" value="1"/>
</dbReference>
<comment type="caution">
    <text evidence="9">The sequence shown here is derived from an EMBL/GenBank/DDBJ whole genome shotgun (WGS) entry which is preliminary data.</text>
</comment>
<dbReference type="GO" id="GO:0005829">
    <property type="term" value="C:cytosol"/>
    <property type="evidence" value="ECO:0007669"/>
    <property type="project" value="TreeGrafter"/>
</dbReference>
<dbReference type="GO" id="GO:0006355">
    <property type="term" value="P:regulation of DNA-templated transcription"/>
    <property type="evidence" value="ECO:0007669"/>
    <property type="project" value="UniProtKB-UniRule"/>
</dbReference>
<dbReference type="InterPro" id="IPR049083">
    <property type="entry name" value="TACO1_YebC_N"/>
</dbReference>
<dbReference type="Gene3D" id="1.10.10.200">
    <property type="match status" value="1"/>
</dbReference>
<dbReference type="InterPro" id="IPR017856">
    <property type="entry name" value="Integrase-like_N"/>
</dbReference>
<keyword evidence="5 6" id="KW-0804">Transcription</keyword>
<dbReference type="PANTHER" id="PTHR12532:SF6">
    <property type="entry name" value="TRANSCRIPTIONAL REGULATORY PROTEIN YEBC-RELATED"/>
    <property type="match status" value="1"/>
</dbReference>
<accession>A0A073ISW2</accession>